<proteinExistence type="predicted"/>
<protein>
    <submittedName>
        <fullName evidence="2">Uncharacterized protein</fullName>
    </submittedName>
</protein>
<evidence type="ECO:0000256" key="1">
    <source>
        <dbReference type="SAM" id="MobiDB-lite"/>
    </source>
</evidence>
<organism evidence="2">
    <name type="scientific">Cucumis melo</name>
    <name type="common">Muskmelon</name>
    <dbReference type="NCBI Taxonomy" id="3656"/>
    <lineage>
        <taxon>Eukaryota</taxon>
        <taxon>Viridiplantae</taxon>
        <taxon>Streptophyta</taxon>
        <taxon>Embryophyta</taxon>
        <taxon>Tracheophyta</taxon>
        <taxon>Spermatophyta</taxon>
        <taxon>Magnoliopsida</taxon>
        <taxon>eudicotyledons</taxon>
        <taxon>Gunneridae</taxon>
        <taxon>Pentapetalae</taxon>
        <taxon>rosids</taxon>
        <taxon>fabids</taxon>
        <taxon>Cucurbitales</taxon>
        <taxon>Cucurbitaceae</taxon>
        <taxon>Benincaseae</taxon>
        <taxon>Cucumis</taxon>
    </lineage>
</organism>
<dbReference type="AlphaFoldDB" id="A0A9I9CNG2"/>
<feature type="region of interest" description="Disordered" evidence="1">
    <location>
        <begin position="50"/>
        <end position="77"/>
    </location>
</feature>
<feature type="compositionally biased region" description="Polar residues" evidence="1">
    <location>
        <begin position="51"/>
        <end position="69"/>
    </location>
</feature>
<sequence>MEQHLGPPCGSNPRALRYTVLSGESNPLHIERAYIRNNLHNKRTLLRNRLQRQGTSPSPTVGFEPTTTRLRALRSTD</sequence>
<name>A0A9I9CNG2_CUCME</name>
<dbReference type="Gramene" id="MELO3C006190.2.1">
    <property type="protein sequence ID" value="MELO3C006190.2.1"/>
    <property type="gene ID" value="MELO3C006190.2"/>
</dbReference>
<reference evidence="2" key="1">
    <citation type="submission" date="2023-03" db="UniProtKB">
        <authorList>
            <consortium name="EnsemblPlants"/>
        </authorList>
    </citation>
    <scope>IDENTIFICATION</scope>
</reference>
<dbReference type="EnsemblPlants" id="MELO3C006190.2.1">
    <property type="protein sequence ID" value="MELO3C006190.2.1"/>
    <property type="gene ID" value="MELO3C006190.2"/>
</dbReference>
<accession>A0A9I9CNG2</accession>
<evidence type="ECO:0000313" key="2">
    <source>
        <dbReference type="EnsemblPlants" id="MELO3C006190.2.1"/>
    </source>
</evidence>